<sequence length="268" mass="27980">MIAESTPAASFDAAVLFERIDNHIALVTLNRAQARNAINGAVAQALDSIVRATENDPQIRAVILTGAGAGVFCAGADLKELASGKGSSLSTENGGFAGFVFAKRSKPWIAAVNGKAIGGGFELALACDLVVASDSASFCLPEVSRGLVAIAGGVMRLPRQLPRAIALELIATGAPLTAQRAEHFGLVNRVVGAEFLLYETLALAQAIVNNAPIAVCESLSIARQTYDLSESELKQLSSNSWNKVIASDDFIEGPRAFLEKRAPSWTGA</sequence>
<dbReference type="PROSITE" id="PS00166">
    <property type="entry name" value="ENOYL_COA_HYDRATASE"/>
    <property type="match status" value="1"/>
</dbReference>
<dbReference type="Proteomes" id="UP000294829">
    <property type="component" value="Unassembled WGS sequence"/>
</dbReference>
<evidence type="ECO:0000256" key="4">
    <source>
        <dbReference type="RuleBase" id="RU003707"/>
    </source>
</evidence>
<evidence type="ECO:0000256" key="1">
    <source>
        <dbReference type="ARBA" id="ARBA00005254"/>
    </source>
</evidence>
<dbReference type="PANTHER" id="PTHR11941:SF169">
    <property type="entry name" value="(7AS)-7A-METHYL-1,5-DIOXO-2,3,5,6,7,7A-HEXAHYDRO-1H-INDENE-CARBOXYL-COA HYDROLASE"/>
    <property type="match status" value="1"/>
</dbReference>
<comment type="caution">
    <text evidence="5">The sequence shown here is derived from an EMBL/GenBank/DDBJ whole genome shotgun (WGS) entry which is preliminary data.</text>
</comment>
<dbReference type="CDD" id="cd06558">
    <property type="entry name" value="crotonase-like"/>
    <property type="match status" value="1"/>
</dbReference>
<dbReference type="FunFam" id="3.90.226.10:FF:000009">
    <property type="entry name" value="Carnitinyl-CoA dehydratase"/>
    <property type="match status" value="1"/>
</dbReference>
<reference evidence="5 6" key="1">
    <citation type="submission" date="2019-03" db="EMBL/GenBank/DDBJ databases">
        <title>Sapientia aquatica gen. nov., sp. nov., isolated from a crater lake.</title>
        <authorList>
            <person name="Felfoldi T."/>
            <person name="Szabo A."/>
            <person name="Toth E."/>
            <person name="Schumann P."/>
            <person name="Keki Z."/>
            <person name="Marialigeti K."/>
            <person name="Mathe I."/>
        </authorList>
    </citation>
    <scope>NUCLEOTIDE SEQUENCE [LARGE SCALE GENOMIC DNA]</scope>
    <source>
        <strain evidence="5 6">SA-152</strain>
    </source>
</reference>
<dbReference type="Gene3D" id="3.90.226.10">
    <property type="entry name" value="2-enoyl-CoA Hydratase, Chain A, domain 1"/>
    <property type="match status" value="1"/>
</dbReference>
<dbReference type="Pfam" id="PF00378">
    <property type="entry name" value="ECH_1"/>
    <property type="match status" value="1"/>
</dbReference>
<dbReference type="InterPro" id="IPR001753">
    <property type="entry name" value="Enoyl-CoA_hydra/iso"/>
</dbReference>
<evidence type="ECO:0000256" key="3">
    <source>
        <dbReference type="ARBA" id="ARBA00023239"/>
    </source>
</evidence>
<evidence type="ECO:0000313" key="6">
    <source>
        <dbReference type="Proteomes" id="UP000294829"/>
    </source>
</evidence>
<name>A0A4R5W361_9BURK</name>
<dbReference type="OrthoDB" id="9774843at2"/>
<protein>
    <submittedName>
        <fullName evidence="5">Enoyl-CoA hydratase</fullName>
    </submittedName>
</protein>
<dbReference type="RefSeq" id="WP_133328736.1">
    <property type="nucleotide sequence ID" value="NZ_SMYL01000005.1"/>
</dbReference>
<dbReference type="InterPro" id="IPR018376">
    <property type="entry name" value="Enoyl-CoA_hyd/isom_CS"/>
</dbReference>
<keyword evidence="2" id="KW-0443">Lipid metabolism</keyword>
<proteinExistence type="inferred from homology"/>
<dbReference type="GO" id="GO:0016829">
    <property type="term" value="F:lyase activity"/>
    <property type="evidence" value="ECO:0007669"/>
    <property type="project" value="UniProtKB-KW"/>
</dbReference>
<keyword evidence="3" id="KW-0456">Lyase</keyword>
<comment type="similarity">
    <text evidence="1 4">Belongs to the enoyl-CoA hydratase/isomerase family.</text>
</comment>
<gene>
    <name evidence="5" type="ORF">E2I14_11895</name>
</gene>
<dbReference type="Gene3D" id="1.10.12.10">
    <property type="entry name" value="Lyase 2-enoyl-coa Hydratase, Chain A, domain 2"/>
    <property type="match status" value="1"/>
</dbReference>
<dbReference type="SUPFAM" id="SSF52096">
    <property type="entry name" value="ClpP/crotonase"/>
    <property type="match status" value="1"/>
</dbReference>
<keyword evidence="6" id="KW-1185">Reference proteome</keyword>
<accession>A0A4R5W361</accession>
<dbReference type="EMBL" id="SMYL01000005">
    <property type="protein sequence ID" value="TDK65639.1"/>
    <property type="molecule type" value="Genomic_DNA"/>
</dbReference>
<dbReference type="AlphaFoldDB" id="A0A4R5W361"/>
<dbReference type="InterPro" id="IPR014748">
    <property type="entry name" value="Enoyl-CoA_hydra_C"/>
</dbReference>
<dbReference type="PANTHER" id="PTHR11941">
    <property type="entry name" value="ENOYL-COA HYDRATASE-RELATED"/>
    <property type="match status" value="1"/>
</dbReference>
<dbReference type="GO" id="GO:0006635">
    <property type="term" value="P:fatty acid beta-oxidation"/>
    <property type="evidence" value="ECO:0007669"/>
    <property type="project" value="TreeGrafter"/>
</dbReference>
<evidence type="ECO:0000256" key="2">
    <source>
        <dbReference type="ARBA" id="ARBA00023098"/>
    </source>
</evidence>
<organism evidence="5 6">
    <name type="scientific">Sapientia aquatica</name>
    <dbReference type="NCBI Taxonomy" id="1549640"/>
    <lineage>
        <taxon>Bacteria</taxon>
        <taxon>Pseudomonadati</taxon>
        <taxon>Pseudomonadota</taxon>
        <taxon>Betaproteobacteria</taxon>
        <taxon>Burkholderiales</taxon>
        <taxon>Oxalobacteraceae</taxon>
        <taxon>Sapientia</taxon>
    </lineage>
</organism>
<dbReference type="InterPro" id="IPR029045">
    <property type="entry name" value="ClpP/crotonase-like_dom_sf"/>
</dbReference>
<evidence type="ECO:0000313" key="5">
    <source>
        <dbReference type="EMBL" id="TDK65639.1"/>
    </source>
</evidence>